<proteinExistence type="predicted"/>
<organism evidence="2 3">
    <name type="scientific">Haematococcus lacustris</name>
    <name type="common">Green alga</name>
    <name type="synonym">Haematococcus pluvialis</name>
    <dbReference type="NCBI Taxonomy" id="44745"/>
    <lineage>
        <taxon>Eukaryota</taxon>
        <taxon>Viridiplantae</taxon>
        <taxon>Chlorophyta</taxon>
        <taxon>core chlorophytes</taxon>
        <taxon>Chlorophyceae</taxon>
        <taxon>CS clade</taxon>
        <taxon>Chlamydomonadales</taxon>
        <taxon>Haematococcaceae</taxon>
        <taxon>Haematococcus</taxon>
    </lineage>
</organism>
<feature type="compositionally biased region" description="Low complexity" evidence="1">
    <location>
        <begin position="139"/>
        <end position="149"/>
    </location>
</feature>
<evidence type="ECO:0000256" key="1">
    <source>
        <dbReference type="SAM" id="MobiDB-lite"/>
    </source>
</evidence>
<evidence type="ECO:0000313" key="3">
    <source>
        <dbReference type="Proteomes" id="UP000485058"/>
    </source>
</evidence>
<protein>
    <submittedName>
        <fullName evidence="2">Guanylate cyclase domain-containing protein</fullName>
    </submittedName>
</protein>
<name>A0A699ZBA7_HAELA</name>
<dbReference type="Proteomes" id="UP000485058">
    <property type="component" value="Unassembled WGS sequence"/>
</dbReference>
<reference evidence="2 3" key="1">
    <citation type="submission" date="2020-02" db="EMBL/GenBank/DDBJ databases">
        <title>Draft genome sequence of Haematococcus lacustris strain NIES-144.</title>
        <authorList>
            <person name="Morimoto D."/>
            <person name="Nakagawa S."/>
            <person name="Yoshida T."/>
            <person name="Sawayama S."/>
        </authorList>
    </citation>
    <scope>NUCLEOTIDE SEQUENCE [LARGE SCALE GENOMIC DNA]</scope>
    <source>
        <strain evidence="2 3">NIES-144</strain>
    </source>
</reference>
<feature type="compositionally biased region" description="Low complexity" evidence="1">
    <location>
        <begin position="174"/>
        <end position="190"/>
    </location>
</feature>
<gene>
    <name evidence="2" type="ORF">HaLaN_16945</name>
</gene>
<accession>A0A699ZBA7</accession>
<dbReference type="EMBL" id="BLLF01001541">
    <property type="protein sequence ID" value="GFH19913.1"/>
    <property type="molecule type" value="Genomic_DNA"/>
</dbReference>
<feature type="non-terminal residue" evidence="2">
    <location>
        <position position="430"/>
    </location>
</feature>
<sequence length="430" mass="44171">MPQKHRRSSSTCSENWKMHASYAPGGRDISQPPAAPLVATQAALQLLGVGLASAAAQVVEDGLVQDPSLMLKLDGLISATLDHTPCAFTHCAPLRTASGQVFVQLQFSACYVALDPGRQEAEPVLVILLQRMTPPAAPPAATATPLTHTDPSLPLPTPSAATVLQLGQGSQAAAGQQAAGAGPGPVQSPGAVGGGNGGAQLVSGSQLSSQLTFQLQLSYLALAHATAIITIMTLDGQVLYQNGRSVEYLGFMTGQAAAAGQSLHAPHHLLRRIFAADPLALDALMVATGQGQVWSGLVHCPRTLRLSGAAQPHPAELSGTARALNLMAAVTRTVLPSASSPATASLAASLWHEVQAHLVPHPLGLAGSGGGCAQLLVLVQHDVTQYIEAQLEVKKVLDGSWRLLEEIFPLHVLQVSGAGGGSGQQDEGQA</sequence>
<keyword evidence="3" id="KW-1185">Reference proteome</keyword>
<feature type="region of interest" description="Disordered" evidence="1">
    <location>
        <begin position="174"/>
        <end position="197"/>
    </location>
</feature>
<dbReference type="AlphaFoldDB" id="A0A699ZBA7"/>
<feature type="non-terminal residue" evidence="2">
    <location>
        <position position="1"/>
    </location>
</feature>
<comment type="caution">
    <text evidence="2">The sequence shown here is derived from an EMBL/GenBank/DDBJ whole genome shotgun (WGS) entry which is preliminary data.</text>
</comment>
<evidence type="ECO:0000313" key="2">
    <source>
        <dbReference type="EMBL" id="GFH19913.1"/>
    </source>
</evidence>
<feature type="region of interest" description="Disordered" evidence="1">
    <location>
        <begin position="137"/>
        <end position="159"/>
    </location>
</feature>